<evidence type="ECO:0000256" key="7">
    <source>
        <dbReference type="SAM" id="MobiDB-lite"/>
    </source>
</evidence>
<evidence type="ECO:0000256" key="4">
    <source>
        <dbReference type="ARBA" id="ARBA00022753"/>
    </source>
</evidence>
<feature type="compositionally biased region" description="Low complexity" evidence="7">
    <location>
        <begin position="188"/>
        <end position="212"/>
    </location>
</feature>
<evidence type="ECO:0000259" key="8">
    <source>
        <dbReference type="PROSITE" id="PS51497"/>
    </source>
</evidence>
<dbReference type="Gene3D" id="2.100.10.50">
    <property type="match status" value="1"/>
</dbReference>
<comment type="subcellular location">
    <subcellularLocation>
        <location evidence="1">Late endosome membrane</location>
        <topology evidence="1">Peripheral membrane protein</topology>
    </subcellularLocation>
</comment>
<dbReference type="InterPro" id="IPR023340">
    <property type="entry name" value="UMA"/>
</dbReference>
<evidence type="ECO:0000256" key="2">
    <source>
        <dbReference type="ARBA" id="ARBA00010432"/>
    </source>
</evidence>
<evidence type="ECO:0000313" key="10">
    <source>
        <dbReference type="EMBL" id="CAH3017076.1"/>
    </source>
</evidence>
<dbReference type="InterPro" id="IPR040297">
    <property type="entry name" value="MVB12B"/>
</dbReference>
<gene>
    <name evidence="10" type="ORF">PEVE_00035138</name>
</gene>
<evidence type="ECO:0000256" key="5">
    <source>
        <dbReference type="ARBA" id="ARBA00022927"/>
    </source>
</evidence>
<keyword evidence="4" id="KW-0967">Endosome</keyword>
<protein>
    <recommendedName>
        <fullName evidence="12">Multivesicular body subunit 12A</fullName>
    </recommendedName>
</protein>
<dbReference type="EMBL" id="CALNXI010000054">
    <property type="protein sequence ID" value="CAH3017076.1"/>
    <property type="molecule type" value="Genomic_DNA"/>
</dbReference>
<evidence type="ECO:0008006" key="12">
    <source>
        <dbReference type="Google" id="ProtNLM"/>
    </source>
</evidence>
<evidence type="ECO:0000259" key="9">
    <source>
        <dbReference type="PROSITE" id="PS51498"/>
    </source>
</evidence>
<keyword evidence="5" id="KW-0653">Protein transport</keyword>
<reference evidence="10 11" key="1">
    <citation type="submission" date="2022-05" db="EMBL/GenBank/DDBJ databases">
        <authorList>
            <consortium name="Genoscope - CEA"/>
            <person name="William W."/>
        </authorList>
    </citation>
    <scope>NUCLEOTIDE SEQUENCE [LARGE SCALE GENOMIC DNA]</scope>
</reference>
<dbReference type="PANTHER" id="PTHR31547">
    <property type="entry name" value="MULTIVESICULAR BODY SUBUNIT 12B"/>
    <property type="match status" value="1"/>
</dbReference>
<organism evidence="10 11">
    <name type="scientific">Porites evermanni</name>
    <dbReference type="NCBI Taxonomy" id="104178"/>
    <lineage>
        <taxon>Eukaryota</taxon>
        <taxon>Metazoa</taxon>
        <taxon>Cnidaria</taxon>
        <taxon>Anthozoa</taxon>
        <taxon>Hexacorallia</taxon>
        <taxon>Scleractinia</taxon>
        <taxon>Fungiina</taxon>
        <taxon>Poritidae</taxon>
        <taxon>Porites</taxon>
    </lineage>
</organism>
<keyword evidence="11" id="KW-1185">Reference proteome</keyword>
<dbReference type="InterPro" id="IPR023341">
    <property type="entry name" value="MABP"/>
</dbReference>
<feature type="domain" description="UMA" evidence="8">
    <location>
        <begin position="227"/>
        <end position="275"/>
    </location>
</feature>
<keyword evidence="6" id="KW-0472">Membrane</keyword>
<dbReference type="Proteomes" id="UP001159427">
    <property type="component" value="Unassembled WGS sequence"/>
</dbReference>
<name>A0ABN8LIY7_9CNID</name>
<proteinExistence type="inferred from homology"/>
<dbReference type="PROSITE" id="PS51498">
    <property type="entry name" value="MABP"/>
    <property type="match status" value="1"/>
</dbReference>
<dbReference type="Pfam" id="PF10240">
    <property type="entry name" value="DUF2464"/>
    <property type="match status" value="1"/>
</dbReference>
<dbReference type="PANTHER" id="PTHR31547:SF1">
    <property type="entry name" value="MULTIVESICULAR BODY SUBUNIT 12B"/>
    <property type="match status" value="1"/>
</dbReference>
<evidence type="ECO:0000256" key="3">
    <source>
        <dbReference type="ARBA" id="ARBA00022448"/>
    </source>
</evidence>
<accession>A0ABN8LIY7</accession>
<keyword evidence="3" id="KW-0813">Transport</keyword>
<dbReference type="PROSITE" id="PS51497">
    <property type="entry name" value="UMA"/>
    <property type="match status" value="1"/>
</dbReference>
<sequence>MQETQYPPITDIRIVSQKDRCPQRYFMLEKTVLGHDGQLFDSTWRHKGKRYLCFSREVGENVIEDLTVIGEDDPMVAGFTAITKAHDDDDKAFRKHLLCLKIQSSRTAINAVCDIVLINRTKGETAPPGFHLIANEVNNISICYKVAPIIRQQPAAAITGQQYMYSSVPHSLGPNRQQWYGQAPPPGHWQVQQQQQQGHPAAPYPGPHSAHPTLETLHSRPGAFSAIEGLPFQVNAKFDILWKKCGPAIPNVQTLSVNDIDSKYNYDFSKERAVISR</sequence>
<comment type="similarity">
    <text evidence="2">Belongs to the MVB12 family.</text>
</comment>
<evidence type="ECO:0000256" key="6">
    <source>
        <dbReference type="ARBA" id="ARBA00023136"/>
    </source>
</evidence>
<dbReference type="InterPro" id="IPR018798">
    <property type="entry name" value="MVB12A/B"/>
</dbReference>
<feature type="domain" description="MABP" evidence="9">
    <location>
        <begin position="6"/>
        <end position="148"/>
    </location>
</feature>
<evidence type="ECO:0000256" key="1">
    <source>
        <dbReference type="ARBA" id="ARBA00004633"/>
    </source>
</evidence>
<comment type="caution">
    <text evidence="10">The sequence shown here is derived from an EMBL/GenBank/DDBJ whole genome shotgun (WGS) entry which is preliminary data.</text>
</comment>
<evidence type="ECO:0000313" key="11">
    <source>
        <dbReference type="Proteomes" id="UP001159427"/>
    </source>
</evidence>
<feature type="region of interest" description="Disordered" evidence="7">
    <location>
        <begin position="175"/>
        <end position="216"/>
    </location>
</feature>